<proteinExistence type="predicted"/>
<feature type="non-terminal residue" evidence="1">
    <location>
        <position position="341"/>
    </location>
</feature>
<organism evidence="1 2">
    <name type="scientific">Camellia lanceoleosa</name>
    <dbReference type="NCBI Taxonomy" id="1840588"/>
    <lineage>
        <taxon>Eukaryota</taxon>
        <taxon>Viridiplantae</taxon>
        <taxon>Streptophyta</taxon>
        <taxon>Embryophyta</taxon>
        <taxon>Tracheophyta</taxon>
        <taxon>Spermatophyta</taxon>
        <taxon>Magnoliopsida</taxon>
        <taxon>eudicotyledons</taxon>
        <taxon>Gunneridae</taxon>
        <taxon>Pentapetalae</taxon>
        <taxon>asterids</taxon>
        <taxon>Ericales</taxon>
        <taxon>Theaceae</taxon>
        <taxon>Camellia</taxon>
    </lineage>
</organism>
<accession>A0ACC0GWG9</accession>
<comment type="caution">
    <text evidence="1">The sequence shown here is derived from an EMBL/GenBank/DDBJ whole genome shotgun (WGS) entry which is preliminary data.</text>
</comment>
<dbReference type="EMBL" id="CM045766">
    <property type="protein sequence ID" value="KAI8003866.1"/>
    <property type="molecule type" value="Genomic_DNA"/>
</dbReference>
<dbReference type="Proteomes" id="UP001060215">
    <property type="component" value="Chromosome 9"/>
</dbReference>
<keyword evidence="2" id="KW-1185">Reference proteome</keyword>
<evidence type="ECO:0000313" key="2">
    <source>
        <dbReference type="Proteomes" id="UP001060215"/>
    </source>
</evidence>
<sequence length="341" mass="38938">MADGIPHDGASPEMEVDPELEPLQLSVRPFDPTTYDPEIYVLPPDSIRQFRGFVRGAAEDFLLCKADSHLSYGTSDGDSHAIRGYRTTSAREWHMELPDDVRYIIDEAGFGLFCMGLSRLIVSRPLLGALVERWWDTTDSFHFSTAGEMTMTPFDFSMVTGIEVGGHPIPYDTDMGEWEAAWIYLLGARPPISRSGMVQYTWFADHYRGTAPVTREETEQYARGFLMFLFGTTLFANQANTVELYLVSALVGLSCVRLYDWGGTGLATLYEYMSLTSCRSGHLIGGYWRAWELWMYAYFLTLALEPEVEMPHVVPYSHRYDGRCQLRSRESFLFFCRYFDT</sequence>
<gene>
    <name evidence="1" type="ORF">LOK49_LG08G01773</name>
</gene>
<protein>
    <submittedName>
        <fullName evidence="1">Protein MAIN-LIKE 2</fullName>
    </submittedName>
</protein>
<evidence type="ECO:0000313" key="1">
    <source>
        <dbReference type="EMBL" id="KAI8003866.1"/>
    </source>
</evidence>
<reference evidence="1 2" key="1">
    <citation type="journal article" date="2022" name="Plant J.">
        <title>Chromosome-level genome of Camellia lanceoleosa provides a valuable resource for understanding genome evolution and self-incompatibility.</title>
        <authorList>
            <person name="Gong W."/>
            <person name="Xiao S."/>
            <person name="Wang L."/>
            <person name="Liao Z."/>
            <person name="Chang Y."/>
            <person name="Mo W."/>
            <person name="Hu G."/>
            <person name="Li W."/>
            <person name="Zhao G."/>
            <person name="Zhu H."/>
            <person name="Hu X."/>
            <person name="Ji K."/>
            <person name="Xiang X."/>
            <person name="Song Q."/>
            <person name="Yuan D."/>
            <person name="Jin S."/>
            <person name="Zhang L."/>
        </authorList>
    </citation>
    <scope>NUCLEOTIDE SEQUENCE [LARGE SCALE GENOMIC DNA]</scope>
    <source>
        <strain evidence="1">SQ_2022a</strain>
    </source>
</reference>
<name>A0ACC0GWG9_9ERIC</name>